<dbReference type="InterPro" id="IPR050645">
    <property type="entry name" value="Histidine_acid_phosphatase"/>
</dbReference>
<proteinExistence type="inferred from homology"/>
<dbReference type="PANTHER" id="PTHR11567">
    <property type="entry name" value="ACID PHOSPHATASE-RELATED"/>
    <property type="match status" value="1"/>
</dbReference>
<dbReference type="InterPro" id="IPR029033">
    <property type="entry name" value="His_PPase_superfam"/>
</dbReference>
<evidence type="ECO:0000313" key="3">
    <source>
        <dbReference type="EMBL" id="CAD8677812.1"/>
    </source>
</evidence>
<reference evidence="3" key="1">
    <citation type="submission" date="2021-01" db="EMBL/GenBank/DDBJ databases">
        <authorList>
            <person name="Corre E."/>
            <person name="Pelletier E."/>
            <person name="Niang G."/>
            <person name="Scheremetjew M."/>
            <person name="Finn R."/>
            <person name="Kale V."/>
            <person name="Holt S."/>
            <person name="Cochrane G."/>
            <person name="Meng A."/>
            <person name="Brown T."/>
            <person name="Cohen L."/>
        </authorList>
    </citation>
    <scope>NUCLEOTIDE SEQUENCE</scope>
    <source>
        <strain evidence="3">SAG 11-49</strain>
    </source>
</reference>
<dbReference type="InterPro" id="IPR000560">
    <property type="entry name" value="His_Pase_clade-2"/>
</dbReference>
<dbReference type="GO" id="GO:0016791">
    <property type="term" value="F:phosphatase activity"/>
    <property type="evidence" value="ECO:0007669"/>
    <property type="project" value="TreeGrafter"/>
</dbReference>
<organism evidence="3">
    <name type="scientific">Chlamydomonas leiostraca</name>
    <dbReference type="NCBI Taxonomy" id="1034604"/>
    <lineage>
        <taxon>Eukaryota</taxon>
        <taxon>Viridiplantae</taxon>
        <taxon>Chlorophyta</taxon>
        <taxon>core chlorophytes</taxon>
        <taxon>Chlorophyceae</taxon>
        <taxon>CS clade</taxon>
        <taxon>Chlamydomonadales</taxon>
        <taxon>Chlamydomonadaceae</taxon>
        <taxon>Chlamydomonas</taxon>
    </lineage>
</organism>
<dbReference type="AlphaFoldDB" id="A0A7S0WQ40"/>
<dbReference type="SUPFAM" id="SSF53254">
    <property type="entry name" value="Phosphoglycerate mutase-like"/>
    <property type="match status" value="1"/>
</dbReference>
<dbReference type="PANTHER" id="PTHR11567:SF207">
    <property type="entry name" value="LYSOPHOSPHATIDIC ACID PHOSPHATASE TYPE 6"/>
    <property type="match status" value="1"/>
</dbReference>
<feature type="region of interest" description="Disordered" evidence="2">
    <location>
        <begin position="509"/>
        <end position="528"/>
    </location>
</feature>
<dbReference type="CDD" id="cd07061">
    <property type="entry name" value="HP_HAP_like"/>
    <property type="match status" value="1"/>
</dbReference>
<gene>
    <name evidence="3" type="ORF">CLEI1391_LOCUS8192</name>
</gene>
<dbReference type="PROSITE" id="PS00778">
    <property type="entry name" value="HIS_ACID_PHOSPHAT_2"/>
    <property type="match status" value="1"/>
</dbReference>
<evidence type="ECO:0008006" key="4">
    <source>
        <dbReference type="Google" id="ProtNLM"/>
    </source>
</evidence>
<dbReference type="Gene3D" id="3.40.50.1240">
    <property type="entry name" value="Phosphoglycerate mutase-like"/>
    <property type="match status" value="1"/>
</dbReference>
<comment type="similarity">
    <text evidence="1">Belongs to the histidine acid phosphatase family.</text>
</comment>
<evidence type="ECO:0000256" key="2">
    <source>
        <dbReference type="SAM" id="MobiDB-lite"/>
    </source>
</evidence>
<protein>
    <recommendedName>
        <fullName evidence="4">Acid phosphatase</fullName>
    </recommendedName>
</protein>
<feature type="region of interest" description="Disordered" evidence="2">
    <location>
        <begin position="351"/>
        <end position="388"/>
    </location>
</feature>
<evidence type="ECO:0000256" key="1">
    <source>
        <dbReference type="ARBA" id="ARBA00005375"/>
    </source>
</evidence>
<accession>A0A7S0WQ40</accession>
<name>A0A7S0WQ40_9CHLO</name>
<sequence>MAYTSRMRFTRWMGAGMGIMGAGAMLHPHARVHAAAAVPVDPADTAPSTSSFLPLDETQAKLKLVQVVFRHGARTPLSPRAELWTKWGATWDAEQLCGCAYDAVPVAISSAVGDGRPDNEHNSKQINKVLNGGCHAGQLTKPGQVQALELGQWLRGRYVQRFGFLPDGTELAGLLKCRTTNFERTIGTLRGVLTGLLPEGAAKKVSVPCVTSSDLDEILYADSKQCPHLGTFMKMSKAASKDLVKRDHEYAWAREELGRVMGLPPSFFDAKDWAFVDVHDVVTSITASGQAGPPGFSSRLEAAVSRLATKEFAPYVAPSINDKHGQTLLRLGTGVLLHTLVSNMESALQQQPAAAAAPSKPAQASSQAGKAGPAGSKQAQAAPNSSQQAPSGPLMYLYSGHDSSLMPILAAFGLDLHAWPPFVSNIVIELWEVPAAVPAAAAGSAPGSKAQQSAAAQHVVRVMYNQSELDIPHCPRGRYATLATFKHEVLGPFLLGPDQVSEACKVPMAHDSSMPQPASMAQRPDDEE</sequence>
<dbReference type="InterPro" id="IPR033379">
    <property type="entry name" value="Acid_Pase_AS"/>
</dbReference>
<dbReference type="Pfam" id="PF00328">
    <property type="entry name" value="His_Phos_2"/>
    <property type="match status" value="1"/>
</dbReference>
<dbReference type="PROSITE" id="PS00616">
    <property type="entry name" value="HIS_ACID_PHOSPHAT_1"/>
    <property type="match status" value="1"/>
</dbReference>
<dbReference type="EMBL" id="HBFB01014489">
    <property type="protein sequence ID" value="CAD8677812.1"/>
    <property type="molecule type" value="Transcribed_RNA"/>
</dbReference>